<proteinExistence type="predicted"/>
<sequence length="98" mass="11116">MGPGYHSRSSILPCSTQRHKFTNQGRKIPSPSDPGQVFGGLCEEVSSVSTRYADHRSQHSRRHQPRHSCRGHEKEKLDGCYTCKFVFSSVFIMAEFDT</sequence>
<reference evidence="2 3" key="1">
    <citation type="submission" date="2019-05" db="EMBL/GenBank/DDBJ databases">
        <title>Another draft genome of Portunus trituberculatus and its Hox gene families provides insights of decapod evolution.</title>
        <authorList>
            <person name="Jeong J.-H."/>
            <person name="Song I."/>
            <person name="Kim S."/>
            <person name="Choi T."/>
            <person name="Kim D."/>
            <person name="Ryu S."/>
            <person name="Kim W."/>
        </authorList>
    </citation>
    <scope>NUCLEOTIDE SEQUENCE [LARGE SCALE GENOMIC DNA]</scope>
    <source>
        <tissue evidence="2">Muscle</tissue>
    </source>
</reference>
<dbReference type="Proteomes" id="UP000324222">
    <property type="component" value="Unassembled WGS sequence"/>
</dbReference>
<evidence type="ECO:0000256" key="1">
    <source>
        <dbReference type="SAM" id="MobiDB-lite"/>
    </source>
</evidence>
<feature type="compositionally biased region" description="Basic residues" evidence="1">
    <location>
        <begin position="58"/>
        <end position="69"/>
    </location>
</feature>
<feature type="region of interest" description="Disordered" evidence="1">
    <location>
        <begin position="52"/>
        <end position="73"/>
    </location>
</feature>
<evidence type="ECO:0000313" key="2">
    <source>
        <dbReference type="EMBL" id="MPC40468.1"/>
    </source>
</evidence>
<organism evidence="2 3">
    <name type="scientific">Portunus trituberculatus</name>
    <name type="common">Swimming crab</name>
    <name type="synonym">Neptunus trituberculatus</name>
    <dbReference type="NCBI Taxonomy" id="210409"/>
    <lineage>
        <taxon>Eukaryota</taxon>
        <taxon>Metazoa</taxon>
        <taxon>Ecdysozoa</taxon>
        <taxon>Arthropoda</taxon>
        <taxon>Crustacea</taxon>
        <taxon>Multicrustacea</taxon>
        <taxon>Malacostraca</taxon>
        <taxon>Eumalacostraca</taxon>
        <taxon>Eucarida</taxon>
        <taxon>Decapoda</taxon>
        <taxon>Pleocyemata</taxon>
        <taxon>Brachyura</taxon>
        <taxon>Eubrachyura</taxon>
        <taxon>Portunoidea</taxon>
        <taxon>Portunidae</taxon>
        <taxon>Portuninae</taxon>
        <taxon>Portunus</taxon>
    </lineage>
</organism>
<dbReference type="AlphaFoldDB" id="A0A5B7F5P6"/>
<evidence type="ECO:0000313" key="3">
    <source>
        <dbReference type="Proteomes" id="UP000324222"/>
    </source>
</evidence>
<accession>A0A5B7F5P6</accession>
<gene>
    <name evidence="2" type="ORF">E2C01_034025</name>
</gene>
<dbReference type="EMBL" id="VSRR010004702">
    <property type="protein sequence ID" value="MPC40468.1"/>
    <property type="molecule type" value="Genomic_DNA"/>
</dbReference>
<protein>
    <submittedName>
        <fullName evidence="2">Uncharacterized protein</fullName>
    </submittedName>
</protein>
<comment type="caution">
    <text evidence="2">The sequence shown here is derived from an EMBL/GenBank/DDBJ whole genome shotgun (WGS) entry which is preliminary data.</text>
</comment>
<name>A0A5B7F5P6_PORTR</name>
<keyword evidence="3" id="KW-1185">Reference proteome</keyword>